<evidence type="ECO:0000256" key="1">
    <source>
        <dbReference type="ARBA" id="ARBA00012513"/>
    </source>
</evidence>
<feature type="compositionally biased region" description="Polar residues" evidence="10">
    <location>
        <begin position="606"/>
        <end position="615"/>
    </location>
</feature>
<evidence type="ECO:0000256" key="5">
    <source>
        <dbReference type="ARBA" id="ARBA00022777"/>
    </source>
</evidence>
<protein>
    <recommendedName>
        <fullName evidence="1">non-specific serine/threonine protein kinase</fullName>
        <ecNumber evidence="1">2.7.11.1</ecNumber>
    </recommendedName>
</protein>
<dbReference type="InterPro" id="IPR000719">
    <property type="entry name" value="Prot_kinase_dom"/>
</dbReference>
<evidence type="ECO:0000259" key="11">
    <source>
        <dbReference type="PROSITE" id="PS50011"/>
    </source>
</evidence>
<dbReference type="Gene3D" id="3.30.200.20">
    <property type="entry name" value="Phosphorylase Kinase, domain 1"/>
    <property type="match status" value="1"/>
</dbReference>
<feature type="region of interest" description="Disordered" evidence="10">
    <location>
        <begin position="521"/>
        <end position="553"/>
    </location>
</feature>
<dbReference type="PANTHER" id="PTHR44899:SF10">
    <property type="entry name" value="NIMA-RELATED KINASE 2"/>
    <property type="match status" value="1"/>
</dbReference>
<sequence>MQALIVTPPTGQGSFGIIRKVRRREDGQILCRKEISYSRMSNKEREQLAAELDILRTLRHPNIVQYYTREHLKGSSDVHLYMEYCGNGDLGDYIKKLNSENRWAEEEFIWQILAQLVGALYRCHYGEDPPKPGEEDVVRKGKALQTKAGNRVILHRDLKPENVFLAHQNTVKLGDFGLSKIIARNDFASTYVGTPFYMSPEICAAERYSHHSDVWSLGCIIYELASRCVPFDARSHVELVMKIKSGRLKALPQMYSPELSEVIKWCLRVNPGDRPDTAQLINVAHIKKARARLEQSLQLERYQQERDSAMSRLNTALSQIKDLQSDVERLRGEGEKVRMEWHAKATLAIDQRVAEAEKRSQQQLQAYKAEYEAHLRGQFEAAVEQQVDEALKLHQASLPANHGLGENAEAQSHVRSNTPPPGKSQASFATTNTTAAGSDGSSVAREHVGDSTLDTELSSLSIMEGPDHNEDGSPLAQRTKPAPPKFVRMPRQPFGRAKTLAADYALEQSNTASPIDVHMADPSPMPSHIAPMSIKGLSLSPRRNGKGQDRLSGAGLRKNIFSLAAEQKLRPDIPGENKGTSFADDDLLDNDDDVAEPESPSRPRSGASNHTTTASLGGDPFKALGAPPKRTSRPSLNRQQTMPINMPLHTRQRSHLPPNVFGPRPSSNNNTARTTSPEKENRPPSSSNNANVGRSNVPVPSSPKRTTQPTTKDGRILTPSRKAPPPPALANGIPKSATASNLTKFAAANNFQSPSKVKGRTLVELSQGRAGAALSDMEGLVADGKGLLGSPMKWDPVEHGEDMPSPFLAKKGRAMR</sequence>
<dbReference type="Pfam" id="PF00069">
    <property type="entry name" value="Pkinase"/>
    <property type="match status" value="2"/>
</dbReference>
<dbReference type="GO" id="GO:0004674">
    <property type="term" value="F:protein serine/threonine kinase activity"/>
    <property type="evidence" value="ECO:0007669"/>
    <property type="project" value="UniProtKB-KW"/>
</dbReference>
<feature type="compositionally biased region" description="Polar residues" evidence="10">
    <location>
        <begin position="665"/>
        <end position="675"/>
    </location>
</feature>
<keyword evidence="9" id="KW-0175">Coiled coil</keyword>
<evidence type="ECO:0000256" key="9">
    <source>
        <dbReference type="SAM" id="Coils"/>
    </source>
</evidence>
<keyword evidence="2" id="KW-0723">Serine/threonine-protein kinase</keyword>
<comment type="caution">
    <text evidence="12">The sequence shown here is derived from an EMBL/GenBank/DDBJ whole genome shotgun (WGS) entry which is preliminary data.</text>
</comment>
<dbReference type="InterPro" id="IPR051131">
    <property type="entry name" value="NEK_Ser/Thr_kinase_NIMA"/>
</dbReference>
<feature type="compositionally biased region" description="Acidic residues" evidence="10">
    <location>
        <begin position="583"/>
        <end position="596"/>
    </location>
</feature>
<dbReference type="EMBL" id="NAJL01000065">
    <property type="protein sequence ID" value="TKA22824.1"/>
    <property type="molecule type" value="Genomic_DNA"/>
</dbReference>
<dbReference type="SMART" id="SM00220">
    <property type="entry name" value="S_TKc"/>
    <property type="match status" value="1"/>
</dbReference>
<evidence type="ECO:0000256" key="7">
    <source>
        <dbReference type="ARBA" id="ARBA00047899"/>
    </source>
</evidence>
<feature type="region of interest" description="Disordered" evidence="10">
    <location>
        <begin position="792"/>
        <end position="816"/>
    </location>
</feature>
<evidence type="ECO:0000313" key="12">
    <source>
        <dbReference type="EMBL" id="TKA22824.1"/>
    </source>
</evidence>
<evidence type="ECO:0000313" key="13">
    <source>
        <dbReference type="Proteomes" id="UP000308549"/>
    </source>
</evidence>
<organism evidence="12 13">
    <name type="scientific">Salinomyces thailandicus</name>
    <dbReference type="NCBI Taxonomy" id="706561"/>
    <lineage>
        <taxon>Eukaryota</taxon>
        <taxon>Fungi</taxon>
        <taxon>Dikarya</taxon>
        <taxon>Ascomycota</taxon>
        <taxon>Pezizomycotina</taxon>
        <taxon>Dothideomycetes</taxon>
        <taxon>Dothideomycetidae</taxon>
        <taxon>Mycosphaerellales</taxon>
        <taxon>Teratosphaeriaceae</taxon>
        <taxon>Salinomyces</taxon>
    </lineage>
</organism>
<dbReference type="Proteomes" id="UP000308549">
    <property type="component" value="Unassembled WGS sequence"/>
</dbReference>
<evidence type="ECO:0000256" key="8">
    <source>
        <dbReference type="ARBA" id="ARBA00048679"/>
    </source>
</evidence>
<feature type="domain" description="Protein kinase" evidence="11">
    <location>
        <begin position="4"/>
        <end position="288"/>
    </location>
</feature>
<keyword evidence="6" id="KW-0067">ATP-binding</keyword>
<comment type="catalytic activity">
    <reaction evidence="7">
        <text>L-threonyl-[protein] + ATP = O-phospho-L-threonyl-[protein] + ADP + H(+)</text>
        <dbReference type="Rhea" id="RHEA:46608"/>
        <dbReference type="Rhea" id="RHEA-COMP:11060"/>
        <dbReference type="Rhea" id="RHEA-COMP:11605"/>
        <dbReference type="ChEBI" id="CHEBI:15378"/>
        <dbReference type="ChEBI" id="CHEBI:30013"/>
        <dbReference type="ChEBI" id="CHEBI:30616"/>
        <dbReference type="ChEBI" id="CHEBI:61977"/>
        <dbReference type="ChEBI" id="CHEBI:456216"/>
        <dbReference type="EC" id="2.7.11.1"/>
    </reaction>
</comment>
<keyword evidence="3" id="KW-0808">Transferase</keyword>
<dbReference type="PROSITE" id="PS00108">
    <property type="entry name" value="PROTEIN_KINASE_ST"/>
    <property type="match status" value="1"/>
</dbReference>
<evidence type="ECO:0000256" key="10">
    <source>
        <dbReference type="SAM" id="MobiDB-lite"/>
    </source>
</evidence>
<dbReference type="CDD" id="cd08217">
    <property type="entry name" value="STKc_Nek2"/>
    <property type="match status" value="1"/>
</dbReference>
<dbReference type="InterPro" id="IPR008271">
    <property type="entry name" value="Ser/Thr_kinase_AS"/>
</dbReference>
<evidence type="ECO:0000256" key="3">
    <source>
        <dbReference type="ARBA" id="ARBA00022679"/>
    </source>
</evidence>
<feature type="compositionally biased region" description="Polar residues" evidence="10">
    <location>
        <begin position="424"/>
        <end position="441"/>
    </location>
</feature>
<feature type="region of interest" description="Disordered" evidence="10">
    <location>
        <begin position="408"/>
        <end position="490"/>
    </location>
</feature>
<name>A0A4U0TLP2_9PEZI</name>
<evidence type="ECO:0000256" key="4">
    <source>
        <dbReference type="ARBA" id="ARBA00022741"/>
    </source>
</evidence>
<dbReference type="PANTHER" id="PTHR44899">
    <property type="entry name" value="CAMK FAMILY PROTEIN KINASE"/>
    <property type="match status" value="1"/>
</dbReference>
<evidence type="ECO:0000256" key="6">
    <source>
        <dbReference type="ARBA" id="ARBA00022840"/>
    </source>
</evidence>
<keyword evidence="5" id="KW-0418">Kinase</keyword>
<feature type="compositionally biased region" description="Polar residues" evidence="10">
    <location>
        <begin position="633"/>
        <end position="643"/>
    </location>
</feature>
<keyword evidence="4" id="KW-0547">Nucleotide-binding</keyword>
<gene>
    <name evidence="12" type="ORF">B0A50_07723</name>
</gene>
<feature type="region of interest" description="Disordered" evidence="10">
    <location>
        <begin position="567"/>
        <end position="732"/>
    </location>
</feature>
<accession>A0A4U0TLP2</accession>
<keyword evidence="13" id="KW-1185">Reference proteome</keyword>
<evidence type="ECO:0000256" key="2">
    <source>
        <dbReference type="ARBA" id="ARBA00022527"/>
    </source>
</evidence>
<dbReference type="GO" id="GO:0005524">
    <property type="term" value="F:ATP binding"/>
    <property type="evidence" value="ECO:0007669"/>
    <property type="project" value="UniProtKB-KW"/>
</dbReference>
<dbReference type="AlphaFoldDB" id="A0A4U0TLP2"/>
<dbReference type="OrthoDB" id="10250725at2759"/>
<dbReference type="EC" id="2.7.11.1" evidence="1"/>
<dbReference type="SUPFAM" id="SSF56112">
    <property type="entry name" value="Protein kinase-like (PK-like)"/>
    <property type="match status" value="1"/>
</dbReference>
<feature type="coiled-coil region" evidence="9">
    <location>
        <begin position="299"/>
        <end position="340"/>
    </location>
</feature>
<proteinExistence type="predicted"/>
<comment type="catalytic activity">
    <reaction evidence="8">
        <text>L-seryl-[protein] + ATP = O-phospho-L-seryl-[protein] + ADP + H(+)</text>
        <dbReference type="Rhea" id="RHEA:17989"/>
        <dbReference type="Rhea" id="RHEA-COMP:9863"/>
        <dbReference type="Rhea" id="RHEA-COMP:11604"/>
        <dbReference type="ChEBI" id="CHEBI:15378"/>
        <dbReference type="ChEBI" id="CHEBI:29999"/>
        <dbReference type="ChEBI" id="CHEBI:30616"/>
        <dbReference type="ChEBI" id="CHEBI:83421"/>
        <dbReference type="ChEBI" id="CHEBI:456216"/>
        <dbReference type="EC" id="2.7.11.1"/>
    </reaction>
</comment>
<dbReference type="InterPro" id="IPR011009">
    <property type="entry name" value="Kinase-like_dom_sf"/>
</dbReference>
<reference evidence="12 13" key="1">
    <citation type="submission" date="2017-03" db="EMBL/GenBank/DDBJ databases">
        <title>Genomes of endolithic fungi from Antarctica.</title>
        <authorList>
            <person name="Coleine C."/>
            <person name="Masonjones S."/>
            <person name="Stajich J.E."/>
        </authorList>
    </citation>
    <scope>NUCLEOTIDE SEQUENCE [LARGE SCALE GENOMIC DNA]</scope>
    <source>
        <strain evidence="12 13">CCFEE 6315</strain>
    </source>
</reference>
<feature type="compositionally biased region" description="Polar residues" evidence="10">
    <location>
        <begin position="683"/>
        <end position="694"/>
    </location>
</feature>
<dbReference type="PROSITE" id="PS50011">
    <property type="entry name" value="PROTEIN_KINASE_DOM"/>
    <property type="match status" value="1"/>
</dbReference>
<feature type="compositionally biased region" description="Low complexity" evidence="10">
    <location>
        <begin position="450"/>
        <end position="461"/>
    </location>
</feature>
<dbReference type="Gene3D" id="1.10.510.10">
    <property type="entry name" value="Transferase(Phosphotransferase) domain 1"/>
    <property type="match status" value="1"/>
</dbReference>